<keyword evidence="2" id="KW-1185">Reference proteome</keyword>
<dbReference type="RefSeq" id="XP_021284662.1">
    <property type="nucleotide sequence ID" value="XM_021428987.1"/>
</dbReference>
<reference evidence="3" key="1">
    <citation type="submission" date="2025-08" db="UniProtKB">
        <authorList>
            <consortium name="RefSeq"/>
        </authorList>
    </citation>
    <scope>IDENTIFICATION</scope>
    <source>
        <tissue evidence="3">Leaf</tissue>
    </source>
</reference>
<accession>A0A6J1ABU1</accession>
<dbReference type="Proteomes" id="UP000504621">
    <property type="component" value="Unplaced"/>
</dbReference>
<dbReference type="GeneID" id="110416855"/>
<proteinExistence type="predicted"/>
<dbReference type="AlphaFoldDB" id="A0A6J1ABU1"/>
<evidence type="ECO:0000313" key="2">
    <source>
        <dbReference type="Proteomes" id="UP000504621"/>
    </source>
</evidence>
<keyword evidence="1" id="KW-1133">Transmembrane helix</keyword>
<protein>
    <submittedName>
        <fullName evidence="3">Uncharacterized protein LOC110416855 isoform X2</fullName>
    </submittedName>
</protein>
<keyword evidence="1" id="KW-0472">Membrane</keyword>
<keyword evidence="1" id="KW-0812">Transmembrane</keyword>
<name>A0A6J1ABU1_9ROSI</name>
<evidence type="ECO:0000313" key="3">
    <source>
        <dbReference type="RefSeq" id="XP_021284662.1"/>
    </source>
</evidence>
<gene>
    <name evidence="3" type="primary">LOC110416855</name>
</gene>
<feature type="transmembrane region" description="Helical" evidence="1">
    <location>
        <begin position="104"/>
        <end position="124"/>
    </location>
</feature>
<sequence>MSMIISTLGSGVFQGNPLSQKKEHSTEWKITTSQPVLPHRQLECIALFSTICCVEKMDERPQKQAKILKSTSEEVSSIEWEFIKMTEQEEDLVYRIYRLVGDRLASITCIDVVLFVSVALLGCMRERKRC</sequence>
<organism evidence="2 3">
    <name type="scientific">Herrania umbratica</name>
    <dbReference type="NCBI Taxonomy" id="108875"/>
    <lineage>
        <taxon>Eukaryota</taxon>
        <taxon>Viridiplantae</taxon>
        <taxon>Streptophyta</taxon>
        <taxon>Embryophyta</taxon>
        <taxon>Tracheophyta</taxon>
        <taxon>Spermatophyta</taxon>
        <taxon>Magnoliopsida</taxon>
        <taxon>eudicotyledons</taxon>
        <taxon>Gunneridae</taxon>
        <taxon>Pentapetalae</taxon>
        <taxon>rosids</taxon>
        <taxon>malvids</taxon>
        <taxon>Malvales</taxon>
        <taxon>Malvaceae</taxon>
        <taxon>Byttnerioideae</taxon>
        <taxon>Herrania</taxon>
    </lineage>
</organism>
<evidence type="ECO:0000256" key="1">
    <source>
        <dbReference type="SAM" id="Phobius"/>
    </source>
</evidence>